<reference evidence="8 9" key="1">
    <citation type="submission" date="2020-08" db="EMBL/GenBank/DDBJ databases">
        <title>Sequencing the genomes of 1000 actinobacteria strains.</title>
        <authorList>
            <person name="Klenk H.-P."/>
        </authorList>
    </citation>
    <scope>NUCLEOTIDE SEQUENCE [LARGE SCALE GENOMIC DNA]</scope>
    <source>
        <strain evidence="8 9">DSM 41654</strain>
    </source>
</reference>
<comment type="caution">
    <text evidence="8">The sequence shown here is derived from an EMBL/GenBank/DDBJ whole genome shotgun (WGS) entry which is preliminary data.</text>
</comment>
<name>A0A7W7R9E8_KITKI</name>
<dbReference type="Pfam" id="PF01756">
    <property type="entry name" value="ACOX"/>
    <property type="match status" value="1"/>
</dbReference>
<keyword evidence="4" id="KW-0274">FAD</keyword>
<dbReference type="EMBL" id="JACHJV010000002">
    <property type="protein sequence ID" value="MBB4927887.1"/>
    <property type="molecule type" value="Genomic_DNA"/>
</dbReference>
<gene>
    <name evidence="8" type="ORF">FHR34_006982</name>
</gene>
<dbReference type="InterPro" id="IPR036250">
    <property type="entry name" value="AcylCo_DH-like_C"/>
</dbReference>
<dbReference type="InterPro" id="IPR055060">
    <property type="entry name" value="ACOX_C_alpha1"/>
</dbReference>
<accession>A0A7W7R9E8</accession>
<evidence type="ECO:0000259" key="6">
    <source>
        <dbReference type="Pfam" id="PF01756"/>
    </source>
</evidence>
<evidence type="ECO:0000256" key="3">
    <source>
        <dbReference type="ARBA" id="ARBA00022630"/>
    </source>
</evidence>
<evidence type="ECO:0000259" key="7">
    <source>
        <dbReference type="Pfam" id="PF22924"/>
    </source>
</evidence>
<dbReference type="GO" id="GO:0005504">
    <property type="term" value="F:fatty acid binding"/>
    <property type="evidence" value="ECO:0007669"/>
    <property type="project" value="TreeGrafter"/>
</dbReference>
<organism evidence="8 9">
    <name type="scientific">Kitasatospora kifunensis</name>
    <name type="common">Streptomyces kifunensis</name>
    <dbReference type="NCBI Taxonomy" id="58351"/>
    <lineage>
        <taxon>Bacteria</taxon>
        <taxon>Bacillati</taxon>
        <taxon>Actinomycetota</taxon>
        <taxon>Actinomycetes</taxon>
        <taxon>Kitasatosporales</taxon>
        <taxon>Streptomycetaceae</taxon>
        <taxon>Kitasatospora</taxon>
    </lineage>
</organism>
<dbReference type="InterPro" id="IPR046373">
    <property type="entry name" value="Acyl-CoA_Oxase/DH_mid-dom_sf"/>
</dbReference>
<dbReference type="GO" id="GO:0071949">
    <property type="term" value="F:FAD binding"/>
    <property type="evidence" value="ECO:0007669"/>
    <property type="project" value="InterPro"/>
</dbReference>
<dbReference type="SUPFAM" id="SSF47203">
    <property type="entry name" value="Acyl-CoA dehydrogenase C-terminal domain-like"/>
    <property type="match status" value="2"/>
</dbReference>
<dbReference type="PANTHER" id="PTHR10909">
    <property type="entry name" value="ELECTRON TRANSPORT OXIDOREDUCTASE"/>
    <property type="match status" value="1"/>
</dbReference>
<evidence type="ECO:0000313" key="9">
    <source>
        <dbReference type="Proteomes" id="UP000540506"/>
    </source>
</evidence>
<dbReference type="AlphaFoldDB" id="A0A7W7R9E8"/>
<keyword evidence="3" id="KW-0285">Flavoprotein</keyword>
<protein>
    <submittedName>
        <fullName evidence="8">Acyl-CoA oxidase</fullName>
        <ecNumber evidence="8">1.3.3.6</ecNumber>
    </submittedName>
</protein>
<dbReference type="SUPFAM" id="SSF56645">
    <property type="entry name" value="Acyl-CoA dehydrogenase NM domain-like"/>
    <property type="match status" value="1"/>
</dbReference>
<evidence type="ECO:0000313" key="8">
    <source>
        <dbReference type="EMBL" id="MBB4927887.1"/>
    </source>
</evidence>
<evidence type="ECO:0000256" key="5">
    <source>
        <dbReference type="ARBA" id="ARBA00023002"/>
    </source>
</evidence>
<dbReference type="Gene3D" id="2.40.110.10">
    <property type="entry name" value="Butyryl-CoA Dehydrogenase, subunit A, domain 2"/>
    <property type="match status" value="1"/>
</dbReference>
<dbReference type="InterPro" id="IPR012258">
    <property type="entry name" value="Acyl-CoA_oxidase"/>
</dbReference>
<dbReference type="GO" id="GO:0055088">
    <property type="term" value="P:lipid homeostasis"/>
    <property type="evidence" value="ECO:0007669"/>
    <property type="project" value="TreeGrafter"/>
</dbReference>
<dbReference type="Pfam" id="PF22924">
    <property type="entry name" value="ACOX_C_alpha1"/>
    <property type="match status" value="1"/>
</dbReference>
<dbReference type="PANTHER" id="PTHR10909:SF382">
    <property type="entry name" value="ACYL-COENZYME A OXIDASE"/>
    <property type="match status" value="1"/>
</dbReference>
<feature type="domain" description="Acyl-CoA oxidase C-terminal" evidence="6">
    <location>
        <begin position="470"/>
        <end position="581"/>
    </location>
</feature>
<sequence length="597" mass="64084">MSTPYDSDLVKLFTDPLLTDPLLTDPLLNPAEPTTERSRIAAPYLGIRRLQSQLDDGRPLLADRARLRAVLELSAVTDPRLFHAMFLHHCMAVGNALDQGADDADVAELVSGRWIGAALMTELGHGSSSSAIRTEARYDPATREFVLHTPGPDAAKHPVNVGLAGIARLGVVSARLLVGGRDRGTALFLVALRDENGPCPGVVIEPCPRTSLLPLDYATVRFDQVRVPYRRWLGDGASITEDGSFHDPLAGPDARTRRSLGMSRFACGAVTAGLAAVARAGVALALPYATRRPTFDRLAGELPAIGHLNQQRLLFGALAAALAATAVAHRATERCWHIPPGGGRGIGPSAVVMRELALAKVTANLLADAAVNRCRSACGALGFFSQSRLIDYQALTLAFQSACGDNRLILLDAAWAMATGPDHLPPDDQPAADAWIRLFRTRERLLHTELTADLRAATAADGSISFDSISFDTWNENTELAQQLAEAHAARTTAEILHEEWHAPTAPEAARPLLHHLYQLHCLEQVTSHAAWYLAQGLLTAQEVLALPERSNEICRQLVHHTDALTGLLEIPDALLHGPLSTDTHPGAPVPPGSWNG</sequence>
<dbReference type="GO" id="GO:0003997">
    <property type="term" value="F:acyl-CoA oxidase activity"/>
    <property type="evidence" value="ECO:0007669"/>
    <property type="project" value="UniProtKB-EC"/>
</dbReference>
<keyword evidence="5 8" id="KW-0560">Oxidoreductase</keyword>
<comment type="similarity">
    <text evidence="2">Belongs to the acyl-CoA oxidase family.</text>
</comment>
<keyword evidence="9" id="KW-1185">Reference proteome</keyword>
<dbReference type="GO" id="GO:0033540">
    <property type="term" value="P:fatty acid beta-oxidation using acyl-CoA oxidase"/>
    <property type="evidence" value="ECO:0007669"/>
    <property type="project" value="TreeGrafter"/>
</dbReference>
<dbReference type="Gene3D" id="1.20.140.10">
    <property type="entry name" value="Butyryl-CoA Dehydrogenase, subunit A, domain 3"/>
    <property type="match status" value="2"/>
</dbReference>
<comment type="cofactor">
    <cofactor evidence="1">
        <name>FAD</name>
        <dbReference type="ChEBI" id="CHEBI:57692"/>
    </cofactor>
</comment>
<dbReference type="Proteomes" id="UP000540506">
    <property type="component" value="Unassembled WGS sequence"/>
</dbReference>
<evidence type="ECO:0000256" key="2">
    <source>
        <dbReference type="ARBA" id="ARBA00006288"/>
    </source>
</evidence>
<dbReference type="RefSeq" id="WP_184944678.1">
    <property type="nucleotide sequence ID" value="NZ_JACHJV010000002.1"/>
</dbReference>
<proteinExistence type="inferred from homology"/>
<evidence type="ECO:0000256" key="4">
    <source>
        <dbReference type="ARBA" id="ARBA00022827"/>
    </source>
</evidence>
<dbReference type="InterPro" id="IPR002655">
    <property type="entry name" value="Acyl-CoA_oxidase_C"/>
</dbReference>
<dbReference type="InterPro" id="IPR009100">
    <property type="entry name" value="AcylCoA_DH/oxidase_NM_dom_sf"/>
</dbReference>
<feature type="domain" description="Acyl-CoA oxidase C-alpha1" evidence="7">
    <location>
        <begin position="273"/>
        <end position="414"/>
    </location>
</feature>
<evidence type="ECO:0000256" key="1">
    <source>
        <dbReference type="ARBA" id="ARBA00001974"/>
    </source>
</evidence>
<dbReference type="EC" id="1.3.3.6" evidence="8"/>